<feature type="region of interest" description="Disordered" evidence="2">
    <location>
        <begin position="727"/>
        <end position="929"/>
    </location>
</feature>
<keyword evidence="1" id="KW-0175">Coiled coil</keyword>
<feature type="compositionally biased region" description="Basic residues" evidence="2">
    <location>
        <begin position="813"/>
        <end position="822"/>
    </location>
</feature>
<accession>A0AAD2D973</accession>
<evidence type="ECO:0000256" key="1">
    <source>
        <dbReference type="SAM" id="Coils"/>
    </source>
</evidence>
<evidence type="ECO:0000313" key="3">
    <source>
        <dbReference type="EMBL" id="CAI2384038.1"/>
    </source>
</evidence>
<dbReference type="SUPFAM" id="SSF48371">
    <property type="entry name" value="ARM repeat"/>
    <property type="match status" value="1"/>
</dbReference>
<evidence type="ECO:0000256" key="2">
    <source>
        <dbReference type="SAM" id="MobiDB-lite"/>
    </source>
</evidence>
<feature type="region of interest" description="Disordered" evidence="2">
    <location>
        <begin position="1697"/>
        <end position="1749"/>
    </location>
</feature>
<gene>
    <name evidence="3" type="ORF">ECRASSUSDP1_LOCUS25558</name>
</gene>
<proteinExistence type="predicted"/>
<evidence type="ECO:0000313" key="4">
    <source>
        <dbReference type="Proteomes" id="UP001295684"/>
    </source>
</evidence>
<feature type="compositionally biased region" description="Basic and acidic residues" evidence="2">
    <location>
        <begin position="1716"/>
        <end position="1734"/>
    </location>
</feature>
<feature type="region of interest" description="Disordered" evidence="2">
    <location>
        <begin position="1419"/>
        <end position="1444"/>
    </location>
</feature>
<feature type="compositionally biased region" description="Basic residues" evidence="2">
    <location>
        <begin position="1326"/>
        <end position="1338"/>
    </location>
</feature>
<feature type="coiled-coil region" evidence="1">
    <location>
        <begin position="966"/>
        <end position="999"/>
    </location>
</feature>
<feature type="compositionally biased region" description="Basic and acidic residues" evidence="2">
    <location>
        <begin position="1697"/>
        <end position="1707"/>
    </location>
</feature>
<feature type="compositionally biased region" description="Low complexity" evidence="2">
    <location>
        <begin position="866"/>
        <end position="885"/>
    </location>
</feature>
<feature type="compositionally biased region" description="Basic and acidic residues" evidence="2">
    <location>
        <begin position="1426"/>
        <end position="1444"/>
    </location>
</feature>
<feature type="compositionally biased region" description="Basic and acidic residues" evidence="2">
    <location>
        <begin position="727"/>
        <end position="745"/>
    </location>
</feature>
<comment type="caution">
    <text evidence="3">The sequence shown here is derived from an EMBL/GenBank/DDBJ whole genome shotgun (WGS) entry which is preliminary data.</text>
</comment>
<keyword evidence="4" id="KW-1185">Reference proteome</keyword>
<feature type="compositionally biased region" description="Basic residues" evidence="2">
    <location>
        <begin position="913"/>
        <end position="923"/>
    </location>
</feature>
<name>A0AAD2D973_EUPCR</name>
<dbReference type="Proteomes" id="UP001295684">
    <property type="component" value="Unassembled WGS sequence"/>
</dbReference>
<dbReference type="InterPro" id="IPR016024">
    <property type="entry name" value="ARM-type_fold"/>
</dbReference>
<feature type="compositionally biased region" description="Low complexity" evidence="2">
    <location>
        <begin position="758"/>
        <end position="767"/>
    </location>
</feature>
<sequence length="1790" mass="209412">MEIELEVYTRLCNYGILESTMSNKVFHDTKKVVLDKQSTSFFENGVAIGRYLLVINKVMENLKREPEVNEENIATMKSGMSASSKFYNWKILIKELENLGIEVDQDTKSLIIAGDLEFINEVLTQVFHHELHMADEPTKINKKGPKPSDGVDIQNLDVDKELMQTENCLEFIIISLCKSFNLEPLQAAGLLTNANQYLNQAIILGLKDMFDMVIKWYEELYSNSKYFCQLIEEESGNSKVLPMMMNIIKPGLISHNTDVASWASRVMSKAGYEFSNLDLSSKAWDWFVDEKNGCLKVCLEAANKHQDLLESIIPIFIQFARYNFTELFTHYLKRAIPTDQEYMNTMNEFLGPLSESKQSREEIIESGVLDFWISFTLKSTDKEITVPTDLRMAAVSFISEIWAIYSVQVEDNEETAKSVLNLLKRCNRDKFRPLRLVSLAQCFRLLDQFAVERNPYAPVLYKLMIFSLIGNHEDLITREYSMKNMVYIIEKQPTIPIGTLIEPLVKQLHAAHSHTYLPNTFDFEFFTSLARHGKLELKHGVLLLDLLAKAYISEPEWASCCQVPFLLITSRFVDRLPIRQFLRQFHKIAFAELPKLEKDAKQEPPEQAQESDIYNEMTGLPRYDKNVPNHALKTLPPFPKAPEDHRIQDASRKIKRAYIIQIALKILELRHYGISEDLKLEALEANRVNIKLYKKNHKGLMKILENFGNPKHIIEEYMHDIKIEKREQETRHKAERQKDKEEAVSRRKRTIKSRRYDSSSSSSSKSSLNNRMRNDESSSDLSFENGKIVQPPVIPKKSMTESKSDFSLMNKISKAKKNLPSHRKIETRQSKSGHKKRQNGSMPRQEFPTNPKPVKAFEAFDQQIPSSSSSERGLESSSSSERGSLFPPISSKHSHQKLYSDTKSKLSSLSHMKSSRLGKKRRTSDKYVNSDGTMSIGALKRRRKIHVKSLAKLPKNKVERRAFKDLEKLRKKKRKKEKIKEYERQQRLMKEEREKYVLKNELERRKLVLGVHSTNEYMDDFKQIIFDLGDPEVARYEKWQNKIKKDIELFNFDEEEYRDKQGIILFAKKYSKLLKFLFNKYANSGYSNADVSNFDKMGKKAATISIAELQKLLKEHGVSEKELTKKEVKKLVSLVSTKLMRKSSLHSLNYAGFEQFLLQVAHLLYTREPHDLSHLPPVEHLRNLISKFRYAAKSRGESTLLYEDPDITFITDKDVLRELNFMILENPSYPLPDGYYKVQEKEMRLYYELPEYYEITESQKVCTELLDSFFDQIFGFHFLEPIARFEKITKVKPSFKKLSKPLPSTVRNKKNPKIEEINPLDMQNKTARKRSKSRKRELKPKLSTNMKLLVAQAPFEERAYVNEVAEVLEEILQASENGFSRLPPRNETRVGNIINRVRLEEEKRKIEEKRIKEERDVKIRKHHSQLRKEMEKRRQEKLRRDEEANKLLAQKRKIELEKQRKKEEERKRYLQTQKAKIQMQKQKELEELKLQTEQTEKKKKAQKEKNLKENKEFLQKQKAKFRSDFNAKIKERKDLANLESELEYQKEVKKKQIMDNMVRFLEDHKYDKENDLKQREEINYFHEQASDVFEEYASDVKKVFRHYSKANVKTIDNKLLNNVTTIDKEEFVKFGKGTKIVPNLLNYEILLHIFKILSKQRIEAAGPDDELGLVLDEYYFEKALIMIAIEARDILGGSLKPKEKDDEEYKSRYQIGTRNKSRDKSHDNSSSRSPDGKKPKPKTLAGKRIAELEKKKPKYETEIKDIKITHKFDVSSITVDTLESLITFIQEVKI</sequence>
<organism evidence="3 4">
    <name type="scientific">Euplotes crassus</name>
    <dbReference type="NCBI Taxonomy" id="5936"/>
    <lineage>
        <taxon>Eukaryota</taxon>
        <taxon>Sar</taxon>
        <taxon>Alveolata</taxon>
        <taxon>Ciliophora</taxon>
        <taxon>Intramacronucleata</taxon>
        <taxon>Spirotrichea</taxon>
        <taxon>Hypotrichia</taxon>
        <taxon>Euplotida</taxon>
        <taxon>Euplotidae</taxon>
        <taxon>Moneuplotes</taxon>
    </lineage>
</organism>
<dbReference type="EMBL" id="CAMPGE010026345">
    <property type="protein sequence ID" value="CAI2384038.1"/>
    <property type="molecule type" value="Genomic_DNA"/>
</dbReference>
<reference evidence="3" key="1">
    <citation type="submission" date="2023-07" db="EMBL/GenBank/DDBJ databases">
        <authorList>
            <consortium name="AG Swart"/>
            <person name="Singh M."/>
            <person name="Singh A."/>
            <person name="Seah K."/>
            <person name="Emmerich C."/>
        </authorList>
    </citation>
    <scope>NUCLEOTIDE SEQUENCE</scope>
    <source>
        <strain evidence="3">DP1</strain>
    </source>
</reference>
<feature type="region of interest" description="Disordered" evidence="2">
    <location>
        <begin position="1305"/>
        <end position="1338"/>
    </location>
</feature>
<protein>
    <submittedName>
        <fullName evidence="3">Uncharacterized protein</fullName>
    </submittedName>
</protein>